<evidence type="ECO:0000256" key="5">
    <source>
        <dbReference type="ARBA" id="ARBA00029447"/>
    </source>
</evidence>
<evidence type="ECO:0000256" key="1">
    <source>
        <dbReference type="ARBA" id="ARBA00004236"/>
    </source>
</evidence>
<dbReference type="SMART" id="SM00304">
    <property type="entry name" value="HAMP"/>
    <property type="match status" value="1"/>
</dbReference>
<evidence type="ECO:0000256" key="6">
    <source>
        <dbReference type="PROSITE-ProRule" id="PRU00284"/>
    </source>
</evidence>
<dbReference type="PROSITE" id="PS50885">
    <property type="entry name" value="HAMP"/>
    <property type="match status" value="1"/>
</dbReference>
<evidence type="ECO:0000313" key="11">
    <source>
        <dbReference type="EMBL" id="MBD7908343.1"/>
    </source>
</evidence>
<keyword evidence="4 6" id="KW-0807">Transducer</keyword>
<comment type="similarity">
    <text evidence="5">Belongs to the methyl-accepting chemotaxis (MCP) protein family.</text>
</comment>
<evidence type="ECO:0000259" key="9">
    <source>
        <dbReference type="PROSITE" id="PS50111"/>
    </source>
</evidence>
<proteinExistence type="inferred from homology"/>
<dbReference type="InterPro" id="IPR004089">
    <property type="entry name" value="MCPsignal_dom"/>
</dbReference>
<feature type="transmembrane region" description="Helical" evidence="8">
    <location>
        <begin position="7"/>
        <end position="29"/>
    </location>
</feature>
<dbReference type="CDD" id="cd06225">
    <property type="entry name" value="HAMP"/>
    <property type="match status" value="1"/>
</dbReference>
<dbReference type="PROSITE" id="PS50111">
    <property type="entry name" value="CHEMOTAXIS_TRANSDUC_2"/>
    <property type="match status" value="1"/>
</dbReference>
<evidence type="ECO:0000313" key="12">
    <source>
        <dbReference type="Proteomes" id="UP000659496"/>
    </source>
</evidence>
<dbReference type="Proteomes" id="UP000659496">
    <property type="component" value="Unassembled WGS sequence"/>
</dbReference>
<dbReference type="SMART" id="SM00283">
    <property type="entry name" value="MA"/>
    <property type="match status" value="1"/>
</dbReference>
<reference evidence="11 12" key="1">
    <citation type="submission" date="2020-08" db="EMBL/GenBank/DDBJ databases">
        <title>A Genomic Blueprint of the Chicken Gut Microbiome.</title>
        <authorList>
            <person name="Gilroy R."/>
            <person name="Ravi A."/>
            <person name="Getino M."/>
            <person name="Pursley I."/>
            <person name="Horton D.L."/>
            <person name="Alikhan N.-F."/>
            <person name="Baker D."/>
            <person name="Gharbi K."/>
            <person name="Hall N."/>
            <person name="Watson M."/>
            <person name="Adriaenssens E.M."/>
            <person name="Foster-Nyarko E."/>
            <person name="Jarju S."/>
            <person name="Secka A."/>
            <person name="Antonio M."/>
            <person name="Oren A."/>
            <person name="Chaudhuri R."/>
            <person name="La Ragione R.M."/>
            <person name="Hildebrand F."/>
            <person name="Pallen M.J."/>
        </authorList>
    </citation>
    <scope>NUCLEOTIDE SEQUENCE [LARGE SCALE GENOMIC DNA]</scope>
    <source>
        <strain evidence="11 12">Sa3CUA8</strain>
    </source>
</reference>
<protein>
    <submittedName>
        <fullName evidence="11">Methyl-accepting chemotaxis protein</fullName>
    </submittedName>
</protein>
<evidence type="ECO:0000259" key="10">
    <source>
        <dbReference type="PROSITE" id="PS50885"/>
    </source>
</evidence>
<keyword evidence="2" id="KW-1003">Cell membrane</keyword>
<feature type="domain" description="HAMP" evidence="10">
    <location>
        <begin position="210"/>
        <end position="263"/>
    </location>
</feature>
<dbReference type="EMBL" id="JACSQY010000005">
    <property type="protein sequence ID" value="MBD7908343.1"/>
    <property type="molecule type" value="Genomic_DNA"/>
</dbReference>
<feature type="coiled-coil region" evidence="7">
    <location>
        <begin position="311"/>
        <end position="338"/>
    </location>
</feature>
<dbReference type="InterPro" id="IPR003660">
    <property type="entry name" value="HAMP_dom"/>
</dbReference>
<dbReference type="PANTHER" id="PTHR32089:SF112">
    <property type="entry name" value="LYSOZYME-LIKE PROTEIN-RELATED"/>
    <property type="match status" value="1"/>
</dbReference>
<evidence type="ECO:0000256" key="2">
    <source>
        <dbReference type="ARBA" id="ARBA00022475"/>
    </source>
</evidence>
<feature type="domain" description="Methyl-accepting transducer" evidence="9">
    <location>
        <begin position="282"/>
        <end position="518"/>
    </location>
</feature>
<dbReference type="Gene3D" id="1.10.287.950">
    <property type="entry name" value="Methyl-accepting chemotaxis protein"/>
    <property type="match status" value="1"/>
</dbReference>
<keyword evidence="12" id="KW-1185">Reference proteome</keyword>
<dbReference type="Pfam" id="PF00015">
    <property type="entry name" value="MCPsignal"/>
    <property type="match status" value="1"/>
</dbReference>
<keyword evidence="3 8" id="KW-0472">Membrane</keyword>
<evidence type="ECO:0000256" key="3">
    <source>
        <dbReference type="ARBA" id="ARBA00023136"/>
    </source>
</evidence>
<keyword evidence="8" id="KW-1133">Transmembrane helix</keyword>
<gene>
    <name evidence="11" type="ORF">H9659_08370</name>
</gene>
<organism evidence="11 12">
    <name type="scientific">Sporosarcina gallistercoris</name>
    <dbReference type="NCBI Taxonomy" id="2762245"/>
    <lineage>
        <taxon>Bacteria</taxon>
        <taxon>Bacillati</taxon>
        <taxon>Bacillota</taxon>
        <taxon>Bacilli</taxon>
        <taxon>Bacillales</taxon>
        <taxon>Caryophanaceae</taxon>
        <taxon>Sporosarcina</taxon>
    </lineage>
</organism>
<dbReference type="SUPFAM" id="SSF58104">
    <property type="entry name" value="Methyl-accepting chemotaxis protein (MCP) signaling domain"/>
    <property type="match status" value="1"/>
</dbReference>
<evidence type="ECO:0000256" key="8">
    <source>
        <dbReference type="SAM" id="Phobius"/>
    </source>
</evidence>
<name>A0ABR8PJK1_9BACL</name>
<comment type="subcellular location">
    <subcellularLocation>
        <location evidence="1">Cell membrane</location>
    </subcellularLocation>
</comment>
<sequence>MKMRRSLTFQLGSLIIGILVVMLAITSVATYKTAYDKLFEAAGIEAYGCANITTGLILPEDMDKALEGDASTQEKVGEQLNWTTAHKDIFETQYIVELDGTLVAVDDNLKAKGFKPGDKFEVDDEAIAMLADMKHPTYSKAYNFAGMKRLSGYAPIFKDQDPTKEVIAVSVIDFDAGIVTSRTWGVVRNGILISIVPLMLAALLTIYLLRKKTKPISELIEHSKQLASGNLAIDDVQVSSKDEVGDLGMTLNTLASNLREMIGTVKTTSSKLTRSTTQTVDSLKEMEGAAHMVSENINEAASSVVDGNVSVDQVSQLIQELAQDLHRADERAKKATSISSNTMVLSEEGRERAVSLSEDMKKISVSSAITKSAIQGLIDSAKKIQTITESISDIADQTNLLALNASIEAARAGEHGKGFAVVADEVRRLAEQSNQDVQEVDQLIKDISTSIADVVSSTEESGGLIETGSETVRQTAQTLSGISTAVESTVAEVSAISESLMREAQKSEEAERYIRKLADALRSLEEMTSNISASGEETSATISDVAEQSNEMIRLAEELDTSVQLFHLSIEEADSSSDR</sequence>
<comment type="caution">
    <text evidence="11">The sequence shown here is derived from an EMBL/GenBank/DDBJ whole genome shotgun (WGS) entry which is preliminary data.</text>
</comment>
<dbReference type="RefSeq" id="WP_191689491.1">
    <property type="nucleotide sequence ID" value="NZ_JACSQY010000005.1"/>
</dbReference>
<accession>A0ABR8PJK1</accession>
<evidence type="ECO:0000256" key="7">
    <source>
        <dbReference type="SAM" id="Coils"/>
    </source>
</evidence>
<keyword evidence="7" id="KW-0175">Coiled coil</keyword>
<keyword evidence="8" id="KW-0812">Transmembrane</keyword>
<dbReference type="PANTHER" id="PTHR32089">
    <property type="entry name" value="METHYL-ACCEPTING CHEMOTAXIS PROTEIN MCPB"/>
    <property type="match status" value="1"/>
</dbReference>
<dbReference type="Pfam" id="PF00672">
    <property type="entry name" value="HAMP"/>
    <property type="match status" value="1"/>
</dbReference>
<evidence type="ECO:0000256" key="4">
    <source>
        <dbReference type="ARBA" id="ARBA00023224"/>
    </source>
</evidence>